<sequence length="405" mass="46555">MKTEINQKVKYESLSKGLGITGLVLGIVTLLVSFIPCFGLFTVFFGIIAIIVSLVGLVIALKHHHEKGLIIGAIICSLLGCGIAYSQYATMNSITNEFIKETSIDNKENKAEKQTSLRDKDVEFVLDHIKKSTQKVTDKNGLPLNYEYRVELIETKPLGKTKVVSSNPTEGKDKNGYMNSMYAELSVSKIKYKFLINGKQIKDLDFIRHNYDIYETNRYLDYYNGSKFYKDNYNYTPELDTKSVLDQGVRMFTKPHFYRNFTGRNKESDSKYENEYINATSDLIKSSNILNIKTIEDFQKVKVIIREEKKEVDNKNKTNVINKQTDNSKKLLITVDNLRVRTSPDLDAEKLENLPLNTMVEYLDKRSEHKTEVTIKGVEINEYWYQIKTPSGNIGWIHGCCFEKQ</sequence>
<dbReference type="Proteomes" id="UP000515808">
    <property type="component" value="Chromosome"/>
</dbReference>
<dbReference type="RefSeq" id="WP_187481272.1">
    <property type="nucleotide sequence ID" value="NZ_CP060695.1"/>
</dbReference>
<evidence type="ECO:0000313" key="4">
    <source>
        <dbReference type="Proteomes" id="UP000515808"/>
    </source>
</evidence>
<feature type="transmembrane region" description="Helical" evidence="1">
    <location>
        <begin position="17"/>
        <end position="35"/>
    </location>
</feature>
<proteinExistence type="predicted"/>
<evidence type="ECO:0000256" key="1">
    <source>
        <dbReference type="SAM" id="Phobius"/>
    </source>
</evidence>
<keyword evidence="1" id="KW-0812">Transmembrane</keyword>
<feature type="domain" description="SH3b" evidence="2">
    <location>
        <begin position="336"/>
        <end position="398"/>
    </location>
</feature>
<dbReference type="KEGG" id="ppec:H9W90_08905"/>
<keyword evidence="4" id="KW-1185">Reference proteome</keyword>
<dbReference type="EMBL" id="CP060695">
    <property type="protein sequence ID" value="QNM84328.1"/>
    <property type="molecule type" value="Genomic_DNA"/>
</dbReference>
<keyword evidence="1" id="KW-0472">Membrane</keyword>
<organism evidence="3 4">
    <name type="scientific">Polaribacter pectinis</name>
    <dbReference type="NCBI Taxonomy" id="2738844"/>
    <lineage>
        <taxon>Bacteria</taxon>
        <taxon>Pseudomonadati</taxon>
        <taxon>Bacteroidota</taxon>
        <taxon>Flavobacteriia</taxon>
        <taxon>Flavobacteriales</taxon>
        <taxon>Flavobacteriaceae</taxon>
    </lineage>
</organism>
<feature type="transmembrane region" description="Helical" evidence="1">
    <location>
        <begin position="68"/>
        <end position="88"/>
    </location>
</feature>
<dbReference type="Pfam" id="PF08239">
    <property type="entry name" value="SH3_3"/>
    <property type="match status" value="1"/>
</dbReference>
<reference evidence="3 4" key="1">
    <citation type="submission" date="2020-08" db="EMBL/GenBank/DDBJ databases">
        <title>Polaribacter sp. L12M9 isolated from gut of the Korean scallop.</title>
        <authorList>
            <person name="Jeong Y.S."/>
        </authorList>
    </citation>
    <scope>NUCLEOTIDE SEQUENCE [LARGE SCALE GENOMIC DNA]</scope>
    <source>
        <strain evidence="3 4">L12M9</strain>
    </source>
</reference>
<accession>A0A7G9L6S9</accession>
<evidence type="ECO:0000313" key="3">
    <source>
        <dbReference type="EMBL" id="QNM84328.1"/>
    </source>
</evidence>
<gene>
    <name evidence="3" type="ORF">H9W90_08905</name>
</gene>
<dbReference type="AlphaFoldDB" id="A0A7G9L6S9"/>
<feature type="transmembrane region" description="Helical" evidence="1">
    <location>
        <begin position="41"/>
        <end position="61"/>
    </location>
</feature>
<evidence type="ECO:0000259" key="2">
    <source>
        <dbReference type="Pfam" id="PF08239"/>
    </source>
</evidence>
<name>A0A7G9L6S9_9FLAO</name>
<keyword evidence="1" id="KW-1133">Transmembrane helix</keyword>
<protein>
    <submittedName>
        <fullName evidence="3">SH3 domain-containing protein</fullName>
    </submittedName>
</protein>
<dbReference type="InterPro" id="IPR003646">
    <property type="entry name" value="SH3-like_bac-type"/>
</dbReference>
<dbReference type="Gene3D" id="2.30.30.40">
    <property type="entry name" value="SH3 Domains"/>
    <property type="match status" value="1"/>
</dbReference>